<keyword evidence="4 6" id="KW-1133">Transmembrane helix</keyword>
<feature type="transmembrane region" description="Helical" evidence="6">
    <location>
        <begin position="119"/>
        <end position="140"/>
    </location>
</feature>
<evidence type="ECO:0000313" key="7">
    <source>
        <dbReference type="EMBL" id="RZS68831.1"/>
    </source>
</evidence>
<evidence type="ECO:0000256" key="5">
    <source>
        <dbReference type="ARBA" id="ARBA00023136"/>
    </source>
</evidence>
<keyword evidence="2" id="KW-1003">Cell membrane</keyword>
<protein>
    <submittedName>
        <fullName evidence="7">Threonine/homoserine/homoserine lactone efflux protein</fullName>
    </submittedName>
</protein>
<feature type="transmembrane region" description="Helical" evidence="6">
    <location>
        <begin position="6"/>
        <end position="29"/>
    </location>
</feature>
<organism evidence="7 8">
    <name type="scientific">Agromyces ramosus</name>
    <dbReference type="NCBI Taxonomy" id="33879"/>
    <lineage>
        <taxon>Bacteria</taxon>
        <taxon>Bacillati</taxon>
        <taxon>Actinomycetota</taxon>
        <taxon>Actinomycetes</taxon>
        <taxon>Micrococcales</taxon>
        <taxon>Microbacteriaceae</taxon>
        <taxon>Agromyces</taxon>
    </lineage>
</organism>
<keyword evidence="5 6" id="KW-0472">Membrane</keyword>
<dbReference type="RefSeq" id="WP_130352098.1">
    <property type="nucleotide sequence ID" value="NZ_SGWY01000001.1"/>
</dbReference>
<gene>
    <name evidence="7" type="ORF">EV187_1269</name>
</gene>
<dbReference type="OrthoDB" id="3175972at2"/>
<accession>A0A4Q7MKB4</accession>
<sequence>MVPVENLWAFIVASIVLIVIPGPSVLFVIGRSLALGRLGGLLSVVGNALGMVPLVAAVALGVGALVAQSVVIFTIIKFAGALYLVYLGVQAIRHRADAAAAVNGEVATRSHWRQLGEGFVVGVTNPKTIAFFVAVLPQFVDFTAGSIPLQLFELGVVFIVLALLCDSIWALAASAARNWFARSPRRAAHLAATGGVMMIGLGGVLALTGNKH</sequence>
<evidence type="ECO:0000313" key="8">
    <source>
        <dbReference type="Proteomes" id="UP000293289"/>
    </source>
</evidence>
<feature type="transmembrane region" description="Helical" evidence="6">
    <location>
        <begin position="41"/>
        <end position="64"/>
    </location>
</feature>
<keyword evidence="3 6" id="KW-0812">Transmembrane</keyword>
<name>A0A4Q7MKB4_9MICO</name>
<evidence type="ECO:0000256" key="4">
    <source>
        <dbReference type="ARBA" id="ARBA00022989"/>
    </source>
</evidence>
<dbReference type="InterPro" id="IPR001123">
    <property type="entry name" value="LeuE-type"/>
</dbReference>
<feature type="transmembrane region" description="Helical" evidence="6">
    <location>
        <begin position="187"/>
        <end position="207"/>
    </location>
</feature>
<dbReference type="EMBL" id="SGWY01000001">
    <property type="protein sequence ID" value="RZS68831.1"/>
    <property type="molecule type" value="Genomic_DNA"/>
</dbReference>
<feature type="transmembrane region" description="Helical" evidence="6">
    <location>
        <begin position="152"/>
        <end position="175"/>
    </location>
</feature>
<evidence type="ECO:0000256" key="3">
    <source>
        <dbReference type="ARBA" id="ARBA00022692"/>
    </source>
</evidence>
<feature type="transmembrane region" description="Helical" evidence="6">
    <location>
        <begin position="70"/>
        <end position="89"/>
    </location>
</feature>
<dbReference type="Proteomes" id="UP000293289">
    <property type="component" value="Unassembled WGS sequence"/>
</dbReference>
<dbReference type="AlphaFoldDB" id="A0A4Q7MKB4"/>
<dbReference type="PIRSF" id="PIRSF006324">
    <property type="entry name" value="LeuE"/>
    <property type="match status" value="1"/>
</dbReference>
<evidence type="ECO:0000256" key="6">
    <source>
        <dbReference type="SAM" id="Phobius"/>
    </source>
</evidence>
<dbReference type="GO" id="GO:0005886">
    <property type="term" value="C:plasma membrane"/>
    <property type="evidence" value="ECO:0007669"/>
    <property type="project" value="UniProtKB-SubCell"/>
</dbReference>
<dbReference type="Pfam" id="PF01810">
    <property type="entry name" value="LysE"/>
    <property type="match status" value="1"/>
</dbReference>
<evidence type="ECO:0000256" key="1">
    <source>
        <dbReference type="ARBA" id="ARBA00004651"/>
    </source>
</evidence>
<reference evidence="7 8" key="1">
    <citation type="submission" date="2019-02" db="EMBL/GenBank/DDBJ databases">
        <title>Genomic Encyclopedia of Type Strains, Phase IV (KMG-IV): sequencing the most valuable type-strain genomes for metagenomic binning, comparative biology and taxonomic classification.</title>
        <authorList>
            <person name="Goeker M."/>
        </authorList>
    </citation>
    <scope>NUCLEOTIDE SEQUENCE [LARGE SCALE GENOMIC DNA]</scope>
    <source>
        <strain evidence="7 8">DSM 43045</strain>
    </source>
</reference>
<evidence type="ECO:0000256" key="2">
    <source>
        <dbReference type="ARBA" id="ARBA00022475"/>
    </source>
</evidence>
<comment type="subcellular location">
    <subcellularLocation>
        <location evidence="1">Cell membrane</location>
        <topology evidence="1">Multi-pass membrane protein</topology>
    </subcellularLocation>
</comment>
<comment type="caution">
    <text evidence="7">The sequence shown here is derived from an EMBL/GenBank/DDBJ whole genome shotgun (WGS) entry which is preliminary data.</text>
</comment>
<proteinExistence type="predicted"/>
<dbReference type="PANTHER" id="PTHR30086">
    <property type="entry name" value="ARGININE EXPORTER PROTEIN ARGO"/>
    <property type="match status" value="1"/>
</dbReference>
<keyword evidence="8" id="KW-1185">Reference proteome</keyword>
<dbReference type="GO" id="GO:0015171">
    <property type="term" value="F:amino acid transmembrane transporter activity"/>
    <property type="evidence" value="ECO:0007669"/>
    <property type="project" value="TreeGrafter"/>
</dbReference>
<dbReference type="PANTHER" id="PTHR30086:SF20">
    <property type="entry name" value="ARGININE EXPORTER PROTEIN ARGO-RELATED"/>
    <property type="match status" value="1"/>
</dbReference>